<dbReference type="NCBIfam" id="TIGR02276">
    <property type="entry name" value="beta_rpt_yvtn"/>
    <property type="match status" value="2"/>
</dbReference>
<dbReference type="KEGG" id="paj:PAJ_2497"/>
<dbReference type="InterPro" id="IPR011964">
    <property type="entry name" value="YVTN_b-propeller_repeat"/>
</dbReference>
<dbReference type="Gene3D" id="2.130.10.10">
    <property type="entry name" value="YVTN repeat-like/Quinoprotein amine dehydrogenase"/>
    <property type="match status" value="2"/>
</dbReference>
<dbReference type="Proteomes" id="UP000006690">
    <property type="component" value="Chromosome"/>
</dbReference>
<evidence type="ECO:0000313" key="4">
    <source>
        <dbReference type="Proteomes" id="UP000006690"/>
    </source>
</evidence>
<evidence type="ECO:0000313" key="3">
    <source>
        <dbReference type="EMBL" id="BAK12577.1"/>
    </source>
</evidence>
<protein>
    <submittedName>
        <fullName evidence="3">PQQ-dependent catabolism-associated beta-propeller protein</fullName>
    </submittedName>
</protein>
<dbReference type="InterPro" id="IPR011048">
    <property type="entry name" value="Haem_d1_sf"/>
</dbReference>
<dbReference type="Pfam" id="PF10282">
    <property type="entry name" value="Lactonase"/>
    <property type="match status" value="2"/>
</dbReference>
<organism evidence="3 4">
    <name type="scientific">Pantoea ananatis (strain AJ13355)</name>
    <dbReference type="NCBI Taxonomy" id="932677"/>
    <lineage>
        <taxon>Bacteria</taxon>
        <taxon>Pseudomonadati</taxon>
        <taxon>Pseudomonadota</taxon>
        <taxon>Gammaproteobacteria</taxon>
        <taxon>Enterobacterales</taxon>
        <taxon>Erwiniaceae</taxon>
        <taxon>Pantoea</taxon>
    </lineage>
</organism>
<dbReference type="InterPro" id="IPR051200">
    <property type="entry name" value="Host-pathogen_enzymatic-act"/>
</dbReference>
<dbReference type="PATRIC" id="fig|932677.3.peg.1067"/>
<dbReference type="InterPro" id="IPR019405">
    <property type="entry name" value="Lactonase_7-beta_prop"/>
</dbReference>
<dbReference type="PANTHER" id="PTHR47197">
    <property type="entry name" value="PROTEIN NIRF"/>
    <property type="match status" value="1"/>
</dbReference>
<gene>
    <name evidence="2" type="ordered locus">PAJ_0931</name>
    <name evidence="3" type="ordered locus">PAJ_2497</name>
</gene>
<proteinExistence type="predicted"/>
<evidence type="ECO:0000256" key="1">
    <source>
        <dbReference type="SAM" id="SignalP"/>
    </source>
</evidence>
<dbReference type="eggNOG" id="COG3391">
    <property type="taxonomic scope" value="Bacteria"/>
</dbReference>
<dbReference type="KEGG" id="paj:PAJ_0931"/>
<reference evidence="3" key="1">
    <citation type="submission" date="2010-12" db="EMBL/GenBank/DDBJ databases">
        <title>Genome sequence of Pantoea ananatis AJ13355.</title>
        <authorList>
            <person name="Hara Y."/>
        </authorList>
    </citation>
    <scope>NUCLEOTIDE SEQUENCE</scope>
    <source>
        <strain evidence="3">AJ13355</strain>
    </source>
</reference>
<evidence type="ECO:0000313" key="2">
    <source>
        <dbReference type="EMBL" id="BAK11011.1"/>
    </source>
</evidence>
<dbReference type="EMBL" id="AP012032">
    <property type="protein sequence ID" value="BAK12577.1"/>
    <property type="molecule type" value="Genomic_DNA"/>
</dbReference>
<feature type="signal peptide" evidence="1">
    <location>
        <begin position="1"/>
        <end position="25"/>
    </location>
</feature>
<accession>A0A0H3L3X1</accession>
<name>A0A0H3L3X1_PANAA</name>
<dbReference type="AlphaFoldDB" id="A0A0H3L3X1"/>
<feature type="chain" id="PRO_5009395798" evidence="1">
    <location>
        <begin position="26"/>
        <end position="333"/>
    </location>
</feature>
<dbReference type="PANTHER" id="PTHR47197:SF3">
    <property type="entry name" value="DIHYDRO-HEME D1 DEHYDROGENASE"/>
    <property type="match status" value="1"/>
</dbReference>
<dbReference type="EMBL" id="AP012032">
    <property type="protein sequence ID" value="BAK11011.1"/>
    <property type="molecule type" value="Genomic_DNA"/>
</dbReference>
<sequence>MMIKKYGIPGLTAVAFLLISTLAGAAEERWTFDGNIHNNSLAVSPDEKTAVASYSERSDVVVYDLAAGKVRKVLKGYVTPRNALFSPDGKAVYLSDSSLGVVRKISTGTLDVETTLPLGAGAFGTAISRDGQRLYVNNEAASILSVYDLTHNRPVSVVTGFAQPRQGIKISPDGKTVYVTNFKGDKITLVDAVTGDIRGEITGFSKLRAISVSADGRTLYAANSGSNTIAVVDTQKRAITATIPVGQDPYGAALTPDNRYVYSGNLGDNSLSVIDTAAGKVVATVTGLDAPRQAIVFSKDGARAWVLNKDLSIAVVDLKQNRVTATIKSPPQA</sequence>
<keyword evidence="1" id="KW-0732">Signal</keyword>
<dbReference type="SUPFAM" id="SSF51004">
    <property type="entry name" value="C-terminal (heme d1) domain of cytochrome cd1-nitrite reductase"/>
    <property type="match status" value="1"/>
</dbReference>
<dbReference type="HOGENOM" id="CLU_009318_2_1_6"/>
<reference evidence="4" key="2">
    <citation type="journal article" date="2012" name="Appl. Microbiol. Biotechnol.">
        <title>The complete genome sequence of Pantoea ananatis AJ13355, an organism with great biotechnological potential.</title>
        <authorList>
            <person name="Hara Y."/>
            <person name="Kadotani N."/>
            <person name="Izui H."/>
            <person name="Katashkina J.I."/>
            <person name="Kuvaeva T.M."/>
            <person name="Andreeva I.G."/>
            <person name="Golubeva L.I."/>
            <person name="Malko D.B."/>
            <person name="Makeev V.J."/>
            <person name="Mashko S.V."/>
            <person name="Kozlov Y.I."/>
        </authorList>
    </citation>
    <scope>NUCLEOTIDE SEQUENCE [LARGE SCALE GENOMIC DNA]</scope>
    <source>
        <strain evidence="4">AJ13355</strain>
    </source>
</reference>
<dbReference type="InterPro" id="IPR015943">
    <property type="entry name" value="WD40/YVTN_repeat-like_dom_sf"/>
</dbReference>